<evidence type="ECO:0000313" key="1">
    <source>
        <dbReference type="EMBL" id="GME24042.1"/>
    </source>
</evidence>
<comment type="caution">
    <text evidence="1">The sequence shown here is derived from an EMBL/GenBank/DDBJ whole genome shotgun (WGS) entry which is preliminary data.</text>
</comment>
<name>A0ACB5RU99_9PEZI</name>
<sequence>MDITNTTLYACIEDTLRRRADDLQEEHTQTIHTLAQLQAAIDDTSHHDSNSSRRLRGLTRHHHSLTRHAATTASILRSLLRQLRSLARTLSTLPTAAARTAAYNLMLAAPTIAPETHPGTPLSPLWLPHVLAFYSAAACWCPIARRAVPRAGIVAAPVLPARRVAPLAAARLLGERGDAANVLADVRNALPLARGVARAWAARAFVVVGAGARGEYRVVATGRGEGGRWGCGGMLRWMGKCRPRAQLVYARFVMDVVEVRGRGDREGLALSREALGVLCRAVGDEGLVDVFETVEEERLWERKERGMDWRGVEFYGVGLQEYEDEKESEGD</sequence>
<dbReference type="EMBL" id="BSXG01000010">
    <property type="protein sequence ID" value="GME24042.1"/>
    <property type="molecule type" value="Genomic_DNA"/>
</dbReference>
<organism evidence="1 2">
    <name type="scientific">Neofusicoccum parvum</name>
    <dbReference type="NCBI Taxonomy" id="310453"/>
    <lineage>
        <taxon>Eukaryota</taxon>
        <taxon>Fungi</taxon>
        <taxon>Dikarya</taxon>
        <taxon>Ascomycota</taxon>
        <taxon>Pezizomycotina</taxon>
        <taxon>Dothideomycetes</taxon>
        <taxon>Dothideomycetes incertae sedis</taxon>
        <taxon>Botryosphaeriales</taxon>
        <taxon>Botryosphaeriaceae</taxon>
        <taxon>Neofusicoccum</taxon>
    </lineage>
</organism>
<evidence type="ECO:0000313" key="2">
    <source>
        <dbReference type="Proteomes" id="UP001165186"/>
    </source>
</evidence>
<accession>A0ACB5RU99</accession>
<proteinExistence type="predicted"/>
<dbReference type="Proteomes" id="UP001165186">
    <property type="component" value="Unassembled WGS sequence"/>
</dbReference>
<gene>
    <name evidence="1" type="primary">g6124</name>
    <name evidence="1" type="ORF">NpPPO83_00006124</name>
</gene>
<protein>
    <submittedName>
        <fullName evidence="1">Uncharacterized protein</fullName>
    </submittedName>
</protein>
<reference evidence="1" key="1">
    <citation type="submission" date="2024-09" db="EMBL/GenBank/DDBJ databases">
        <title>Draft Genome Sequences of Neofusicoccum parvum.</title>
        <authorList>
            <person name="Ashida A."/>
            <person name="Camagna M."/>
            <person name="Tanaka A."/>
            <person name="Takemoto D."/>
        </authorList>
    </citation>
    <scope>NUCLEOTIDE SEQUENCE</scope>
    <source>
        <strain evidence="1">PPO83</strain>
    </source>
</reference>
<keyword evidence="2" id="KW-1185">Reference proteome</keyword>